<feature type="transmembrane region" description="Helical" evidence="16">
    <location>
        <begin position="48"/>
        <end position="70"/>
    </location>
</feature>
<keyword evidence="6" id="KW-0679">Respiratory chain</keyword>
<keyword evidence="5" id="KW-0813">Transport</keyword>
<dbReference type="RefSeq" id="YP_009364872.1">
    <property type="nucleotide sequence ID" value="NC_034673.1"/>
</dbReference>
<evidence type="ECO:0000313" key="17">
    <source>
        <dbReference type="EMBL" id="ARJ31489.1"/>
    </source>
</evidence>
<evidence type="ECO:0000256" key="16">
    <source>
        <dbReference type="SAM" id="Phobius"/>
    </source>
</evidence>
<evidence type="ECO:0000256" key="4">
    <source>
        <dbReference type="ARBA" id="ARBA00021095"/>
    </source>
</evidence>
<dbReference type="EMBL" id="KY236113">
    <property type="protein sequence ID" value="ARJ31489.1"/>
    <property type="molecule type" value="Genomic_DNA"/>
</dbReference>
<protein>
    <recommendedName>
        <fullName evidence="4">NADH-ubiquinone oxidoreductase chain 6</fullName>
        <ecNumber evidence="3">7.1.1.2</ecNumber>
    </recommendedName>
    <alternativeName>
        <fullName evidence="14">NADH dehydrogenase subunit 6</fullName>
    </alternativeName>
</protein>
<feature type="transmembrane region" description="Helical" evidence="16">
    <location>
        <begin position="20"/>
        <end position="42"/>
    </location>
</feature>
<keyword evidence="9" id="KW-0249">Electron transport</keyword>
<evidence type="ECO:0000256" key="15">
    <source>
        <dbReference type="ARBA" id="ARBA00049551"/>
    </source>
</evidence>
<dbReference type="GeneID" id="32881060"/>
<evidence type="ECO:0000256" key="3">
    <source>
        <dbReference type="ARBA" id="ARBA00012944"/>
    </source>
</evidence>
<evidence type="ECO:0000256" key="13">
    <source>
        <dbReference type="ARBA" id="ARBA00023136"/>
    </source>
</evidence>
<dbReference type="AlphaFoldDB" id="A0A1W6AKA0"/>
<keyword evidence="12 17" id="KW-0496">Mitochondrion</keyword>
<comment type="subcellular location">
    <subcellularLocation>
        <location evidence="1">Mitochondrion membrane</location>
        <topology evidence="1">Multi-pass membrane protein</topology>
    </subcellularLocation>
</comment>
<gene>
    <name evidence="17" type="primary">ND6</name>
</gene>
<comment type="similarity">
    <text evidence="2">Belongs to the complex I subunit 6 family.</text>
</comment>
<keyword evidence="10 16" id="KW-1133">Transmembrane helix</keyword>
<organism evidence="17">
    <name type="scientific">Choroedocus violaceipes</name>
    <dbReference type="NCBI Taxonomy" id="334920"/>
    <lineage>
        <taxon>Eukaryota</taxon>
        <taxon>Metazoa</taxon>
        <taxon>Ecdysozoa</taxon>
        <taxon>Arthropoda</taxon>
        <taxon>Hexapoda</taxon>
        <taxon>Insecta</taxon>
        <taxon>Pterygota</taxon>
        <taxon>Neoptera</taxon>
        <taxon>Polyneoptera</taxon>
        <taxon>Orthoptera</taxon>
        <taxon>Caelifera</taxon>
        <taxon>Acrididea</taxon>
        <taxon>Acridomorpha</taxon>
        <taxon>Acridoidea</taxon>
        <taxon>Acrididae</taxon>
        <taxon>Eyprepocnemidinae</taxon>
        <taxon>Choroedocus</taxon>
    </lineage>
</organism>
<evidence type="ECO:0000256" key="9">
    <source>
        <dbReference type="ARBA" id="ARBA00022982"/>
    </source>
</evidence>
<keyword evidence="7 16" id="KW-0812">Transmembrane</keyword>
<evidence type="ECO:0000256" key="6">
    <source>
        <dbReference type="ARBA" id="ARBA00022660"/>
    </source>
</evidence>
<evidence type="ECO:0000256" key="5">
    <source>
        <dbReference type="ARBA" id="ARBA00022448"/>
    </source>
</evidence>
<evidence type="ECO:0000256" key="8">
    <source>
        <dbReference type="ARBA" id="ARBA00022967"/>
    </source>
</evidence>
<comment type="catalytic activity">
    <reaction evidence="15">
        <text>a ubiquinone + NADH + 5 H(+)(in) = a ubiquinol + NAD(+) + 4 H(+)(out)</text>
        <dbReference type="Rhea" id="RHEA:29091"/>
        <dbReference type="Rhea" id="RHEA-COMP:9565"/>
        <dbReference type="Rhea" id="RHEA-COMP:9566"/>
        <dbReference type="ChEBI" id="CHEBI:15378"/>
        <dbReference type="ChEBI" id="CHEBI:16389"/>
        <dbReference type="ChEBI" id="CHEBI:17976"/>
        <dbReference type="ChEBI" id="CHEBI:57540"/>
        <dbReference type="ChEBI" id="CHEBI:57945"/>
        <dbReference type="EC" id="7.1.1.2"/>
    </reaction>
</comment>
<feature type="transmembrane region" description="Helical" evidence="16">
    <location>
        <begin position="82"/>
        <end position="99"/>
    </location>
</feature>
<keyword evidence="8" id="KW-1278">Translocase</keyword>
<dbReference type="CTD" id="4541"/>
<proteinExistence type="inferred from homology"/>
<evidence type="ECO:0000256" key="14">
    <source>
        <dbReference type="ARBA" id="ARBA00031019"/>
    </source>
</evidence>
<dbReference type="EC" id="7.1.1.2" evidence="3"/>
<dbReference type="PANTHER" id="PTHR11435:SF1">
    <property type="entry name" value="NADH-UBIQUINONE OXIDOREDUCTASE CHAIN 6"/>
    <property type="match status" value="1"/>
</dbReference>
<evidence type="ECO:0000256" key="10">
    <source>
        <dbReference type="ARBA" id="ARBA00022989"/>
    </source>
</evidence>
<evidence type="ECO:0000256" key="7">
    <source>
        <dbReference type="ARBA" id="ARBA00022692"/>
    </source>
</evidence>
<geneLocation type="mitochondrion" evidence="17"/>
<sequence length="175" mass="20097">MIKMIIMSLSNVLNINFIKLSHPMSMMIFIILQTLFIGLMTGTIMESFWLSYILFLTFLGGMLVLFIYITSSASNEMFQPKLMIATLIMWIIMFALPLSDFCKNSETSSIHLIKNTETNNINSSIDFQEMTLSLEKLYNNPTFIITMMMMIYLFLALLAVVKITNINQGPIRKMS</sequence>
<dbReference type="GO" id="GO:0031966">
    <property type="term" value="C:mitochondrial membrane"/>
    <property type="evidence" value="ECO:0007669"/>
    <property type="project" value="UniProtKB-SubCell"/>
</dbReference>
<keyword evidence="11" id="KW-0520">NAD</keyword>
<reference evidence="17" key="1">
    <citation type="submission" date="2016-11" db="EMBL/GenBank/DDBJ databases">
        <title>The complete mitochondrial genome of a grasshopper Choroedocus violaceipes (Insecta: Acridoidea: Choroedocus).</title>
        <authorList>
            <person name="Guan D."/>
            <person name="Xu S."/>
        </authorList>
    </citation>
    <scope>NUCLEOTIDE SEQUENCE</scope>
</reference>
<feature type="transmembrane region" description="Helical" evidence="16">
    <location>
        <begin position="143"/>
        <end position="164"/>
    </location>
</feature>
<dbReference type="InterPro" id="IPR050269">
    <property type="entry name" value="ComplexI_Subunit6"/>
</dbReference>
<evidence type="ECO:0000256" key="1">
    <source>
        <dbReference type="ARBA" id="ARBA00004225"/>
    </source>
</evidence>
<keyword evidence="13 16" id="KW-0472">Membrane</keyword>
<accession>A0A1W6AKA0</accession>
<evidence type="ECO:0000256" key="11">
    <source>
        <dbReference type="ARBA" id="ARBA00023027"/>
    </source>
</evidence>
<name>A0A1W6AKA0_9ORTH</name>
<dbReference type="GO" id="GO:0008137">
    <property type="term" value="F:NADH dehydrogenase (ubiquinone) activity"/>
    <property type="evidence" value="ECO:0007669"/>
    <property type="project" value="UniProtKB-EC"/>
</dbReference>
<evidence type="ECO:0000256" key="12">
    <source>
        <dbReference type="ARBA" id="ARBA00023128"/>
    </source>
</evidence>
<evidence type="ECO:0000256" key="2">
    <source>
        <dbReference type="ARBA" id="ARBA00005698"/>
    </source>
</evidence>
<dbReference type="PANTHER" id="PTHR11435">
    <property type="entry name" value="NADH UBIQUINONE OXIDOREDUCTASE SUBUNIT ND6"/>
    <property type="match status" value="1"/>
</dbReference>